<dbReference type="EMBL" id="FMMM01000023">
    <property type="protein sequence ID" value="SCQ19148.1"/>
    <property type="molecule type" value="Genomic_DNA"/>
</dbReference>
<dbReference type="AlphaFoldDB" id="A0A1D3UGK2"/>
<evidence type="ECO:0000256" key="7">
    <source>
        <dbReference type="ARBA" id="ARBA00023196"/>
    </source>
</evidence>
<protein>
    <submittedName>
        <fullName evidence="9">ATP synthase epsilon chain</fullName>
    </submittedName>
</protein>
<dbReference type="GO" id="GO:0046933">
    <property type="term" value="F:proton-transporting ATP synthase activity, rotational mechanism"/>
    <property type="evidence" value="ECO:0007669"/>
    <property type="project" value="InterPro"/>
</dbReference>
<dbReference type="Proteomes" id="UP000182057">
    <property type="component" value="Unassembled WGS sequence"/>
</dbReference>
<keyword evidence="7" id="KW-0066">ATP synthesis</keyword>
<evidence type="ECO:0000256" key="6">
    <source>
        <dbReference type="ARBA" id="ARBA00023136"/>
    </source>
</evidence>
<evidence type="ECO:0000313" key="10">
    <source>
        <dbReference type="Proteomes" id="UP000182057"/>
    </source>
</evidence>
<dbReference type="InterPro" id="IPR020546">
    <property type="entry name" value="ATP_synth_F1_dsu/esu_N"/>
</dbReference>
<organism evidence="9 10">
    <name type="scientific">Tannerella forsythia</name>
    <name type="common">Bacteroides forsythus</name>
    <dbReference type="NCBI Taxonomy" id="28112"/>
    <lineage>
        <taxon>Bacteria</taxon>
        <taxon>Pseudomonadati</taxon>
        <taxon>Bacteroidota</taxon>
        <taxon>Bacteroidia</taxon>
        <taxon>Bacteroidales</taxon>
        <taxon>Tannerellaceae</taxon>
        <taxon>Tannerella</taxon>
    </lineage>
</organism>
<keyword evidence="4" id="KW-0813">Transport</keyword>
<dbReference type="Pfam" id="PF02823">
    <property type="entry name" value="ATP-synt_DE_N"/>
    <property type="match status" value="1"/>
</dbReference>
<dbReference type="Gene3D" id="2.60.15.10">
    <property type="entry name" value="F0F1 ATP synthase delta/epsilon subunit, N-terminal"/>
    <property type="match status" value="1"/>
</dbReference>
<comment type="function">
    <text evidence="1">Produces ATP from ADP in the presence of a proton gradient across the membrane.</text>
</comment>
<dbReference type="InterPro" id="IPR001469">
    <property type="entry name" value="ATP_synth_F1_dsu/esu"/>
</dbReference>
<accession>A0A1D3UGK2</accession>
<proteinExistence type="inferred from homology"/>
<comment type="subcellular location">
    <subcellularLocation>
        <location evidence="2">Endomembrane system</location>
        <topology evidence="2">Peripheral membrane protein</topology>
    </subcellularLocation>
</comment>
<keyword evidence="6" id="KW-0472">Membrane</keyword>
<dbReference type="CDD" id="cd12152">
    <property type="entry name" value="F1-ATPase_delta"/>
    <property type="match status" value="1"/>
</dbReference>
<feature type="domain" description="ATP synthase F1 complex delta/epsilon subunit N-terminal" evidence="8">
    <location>
        <begin position="2"/>
        <end position="79"/>
    </location>
</feature>
<evidence type="ECO:0000256" key="1">
    <source>
        <dbReference type="ARBA" id="ARBA00003543"/>
    </source>
</evidence>
<reference evidence="9 10" key="1">
    <citation type="submission" date="2016-09" db="EMBL/GenBank/DDBJ databases">
        <authorList>
            <person name="Capua I."/>
            <person name="De Benedictis P."/>
            <person name="Joannis T."/>
            <person name="Lombin L.H."/>
            <person name="Cattoli G."/>
        </authorList>
    </citation>
    <scope>NUCLEOTIDE SEQUENCE [LARGE SCALE GENOMIC DNA]</scope>
    <source>
        <strain evidence="9 10">UB20</strain>
    </source>
</reference>
<sequence>MLKIRMISPSGIVYQGECSRIVFPGEVGRFEVLPKHAPIISSLVEGEIECYVASGGEARRIAIRSGFVEVKADQITACVEI</sequence>
<evidence type="ECO:0000259" key="8">
    <source>
        <dbReference type="Pfam" id="PF02823"/>
    </source>
</evidence>
<keyword evidence="7" id="KW-0139">CF(1)</keyword>
<name>A0A1D3UGK2_TANFO</name>
<evidence type="ECO:0000256" key="3">
    <source>
        <dbReference type="ARBA" id="ARBA00005712"/>
    </source>
</evidence>
<dbReference type="InterPro" id="IPR036771">
    <property type="entry name" value="ATPsynth_dsu/esu_N"/>
</dbReference>
<dbReference type="GO" id="GO:0045259">
    <property type="term" value="C:proton-transporting ATP synthase complex"/>
    <property type="evidence" value="ECO:0007669"/>
    <property type="project" value="UniProtKB-KW"/>
</dbReference>
<keyword evidence="5" id="KW-0406">Ion transport</keyword>
<evidence type="ECO:0000313" key="9">
    <source>
        <dbReference type="EMBL" id="SCQ19148.1"/>
    </source>
</evidence>
<dbReference type="OrthoDB" id="5294255at2"/>
<gene>
    <name evidence="9" type="primary">atpC</name>
    <name evidence="9" type="ORF">TFUB20_00604</name>
</gene>
<dbReference type="GO" id="GO:0012505">
    <property type="term" value="C:endomembrane system"/>
    <property type="evidence" value="ECO:0007669"/>
    <property type="project" value="UniProtKB-SubCell"/>
</dbReference>
<dbReference type="RefSeq" id="WP_046824845.1">
    <property type="nucleotide sequence ID" value="NZ_CAJPTF010000030.1"/>
</dbReference>
<evidence type="ECO:0000256" key="4">
    <source>
        <dbReference type="ARBA" id="ARBA00022448"/>
    </source>
</evidence>
<evidence type="ECO:0000256" key="2">
    <source>
        <dbReference type="ARBA" id="ARBA00004184"/>
    </source>
</evidence>
<dbReference type="SUPFAM" id="SSF51344">
    <property type="entry name" value="Epsilon subunit of F1F0-ATP synthase N-terminal domain"/>
    <property type="match status" value="1"/>
</dbReference>
<evidence type="ECO:0000256" key="5">
    <source>
        <dbReference type="ARBA" id="ARBA00023065"/>
    </source>
</evidence>
<comment type="similarity">
    <text evidence="3">Belongs to the ATPase epsilon chain family.</text>
</comment>